<evidence type="ECO:0000313" key="7">
    <source>
        <dbReference type="EMBL" id="KAA1374792.1"/>
    </source>
</evidence>
<dbReference type="AlphaFoldDB" id="A0A641AJ78"/>
<accession>A0A641AJ78</accession>
<protein>
    <recommendedName>
        <fullName evidence="9">Ubiquinone biosynthesis protein UbiA</fullName>
    </recommendedName>
</protein>
<dbReference type="GO" id="GO:0016020">
    <property type="term" value="C:membrane"/>
    <property type="evidence" value="ECO:0007669"/>
    <property type="project" value="UniProtKB-SubCell"/>
</dbReference>
<evidence type="ECO:0000256" key="1">
    <source>
        <dbReference type="ARBA" id="ARBA00004141"/>
    </source>
</evidence>
<feature type="transmembrane region" description="Helical" evidence="5">
    <location>
        <begin position="35"/>
        <end position="60"/>
    </location>
</feature>
<proteinExistence type="predicted"/>
<keyword evidence="4 5" id="KW-0472">Membrane</keyword>
<feature type="transmembrane region" description="Helical" evidence="5">
    <location>
        <begin position="108"/>
        <end position="127"/>
    </location>
</feature>
<evidence type="ECO:0000256" key="4">
    <source>
        <dbReference type="ARBA" id="ARBA00023136"/>
    </source>
</evidence>
<evidence type="ECO:0000256" key="2">
    <source>
        <dbReference type="ARBA" id="ARBA00022692"/>
    </source>
</evidence>
<feature type="signal peptide" evidence="6">
    <location>
        <begin position="1"/>
        <end position="25"/>
    </location>
</feature>
<feature type="chain" id="PRO_5024919684" description="Ubiquinone biosynthesis protein UbiA" evidence="6">
    <location>
        <begin position="26"/>
        <end position="273"/>
    </location>
</feature>
<dbReference type="RefSeq" id="WP_129185544.1">
    <property type="nucleotide sequence ID" value="NZ_JAGIOG010000001.1"/>
</dbReference>
<evidence type="ECO:0000256" key="3">
    <source>
        <dbReference type="ARBA" id="ARBA00022989"/>
    </source>
</evidence>
<reference evidence="7" key="1">
    <citation type="submission" date="2019-09" db="EMBL/GenBank/DDBJ databases">
        <authorList>
            <person name="Li J."/>
        </authorList>
    </citation>
    <scope>NUCLEOTIDE SEQUENCE [LARGE SCALE GENOMIC DNA]</scope>
    <source>
        <strain evidence="7">NRBC 14897</strain>
    </source>
</reference>
<dbReference type="Pfam" id="PF01040">
    <property type="entry name" value="UbiA"/>
    <property type="match status" value="1"/>
</dbReference>
<comment type="subcellular location">
    <subcellularLocation>
        <location evidence="1">Membrane</location>
        <topology evidence="1">Multi-pass membrane protein</topology>
    </subcellularLocation>
</comment>
<feature type="transmembrane region" description="Helical" evidence="5">
    <location>
        <begin position="220"/>
        <end position="243"/>
    </location>
</feature>
<keyword evidence="3 5" id="KW-1133">Transmembrane helix</keyword>
<keyword evidence="6" id="KW-0732">Signal</keyword>
<keyword evidence="8" id="KW-1185">Reference proteome</keyword>
<evidence type="ECO:0000256" key="5">
    <source>
        <dbReference type="SAM" id="Phobius"/>
    </source>
</evidence>
<evidence type="ECO:0000256" key="6">
    <source>
        <dbReference type="SAM" id="SignalP"/>
    </source>
</evidence>
<feature type="transmembrane region" description="Helical" evidence="5">
    <location>
        <begin position="134"/>
        <end position="155"/>
    </location>
</feature>
<dbReference type="InterPro" id="IPR000537">
    <property type="entry name" value="UbiA_prenyltransferase"/>
</dbReference>
<dbReference type="OrthoDB" id="3212588at2"/>
<dbReference type="EMBL" id="SDPP02000004">
    <property type="protein sequence ID" value="KAA1374792.1"/>
    <property type="molecule type" value="Genomic_DNA"/>
</dbReference>
<organism evidence="7 8">
    <name type="scientific">Aeromicrobium fastidiosum</name>
    <dbReference type="NCBI Taxonomy" id="52699"/>
    <lineage>
        <taxon>Bacteria</taxon>
        <taxon>Bacillati</taxon>
        <taxon>Actinomycetota</taxon>
        <taxon>Actinomycetes</taxon>
        <taxon>Propionibacteriales</taxon>
        <taxon>Nocardioidaceae</taxon>
        <taxon>Aeromicrobium</taxon>
    </lineage>
</organism>
<name>A0A641AJ78_9ACTN</name>
<dbReference type="InterPro" id="IPR044878">
    <property type="entry name" value="UbiA_sf"/>
</dbReference>
<dbReference type="GO" id="GO:0016765">
    <property type="term" value="F:transferase activity, transferring alkyl or aryl (other than methyl) groups"/>
    <property type="evidence" value="ECO:0007669"/>
    <property type="project" value="InterPro"/>
</dbReference>
<keyword evidence="2 5" id="KW-0812">Transmembrane</keyword>
<dbReference type="Gene3D" id="1.10.357.140">
    <property type="entry name" value="UbiA prenyltransferase"/>
    <property type="match status" value="1"/>
</dbReference>
<gene>
    <name evidence="7" type="ORF">ESP62_015515</name>
</gene>
<dbReference type="Gene3D" id="1.20.120.1780">
    <property type="entry name" value="UbiA prenyltransferase"/>
    <property type="match status" value="1"/>
</dbReference>
<sequence length="273" mass="27532">MTHGRRATALASALARTSHPGPAVAVTLAATLLAVTWGATAGTALLVAAAALAGQLTVGWSNDLVDRDRDRRVGRRDKPLATGEVSASTVWVATAVAVVVAVTASLALGAHAGVLHLALVATGWAYNLGLKRTVLSWLPYAVCFGGLPVVVSLAARDETGPGWTILAGALLGTGAHLVNAVPDLEDDRLTGVVGLPHRLGAPRSVDVATGLLVAGSVVTAVVPVGGVDVLAVVVLATCGVLLVAGRMSRDARSPFRAAMAIALVDVVALLLRT</sequence>
<evidence type="ECO:0008006" key="9">
    <source>
        <dbReference type="Google" id="ProtNLM"/>
    </source>
</evidence>
<dbReference type="Proteomes" id="UP001515100">
    <property type="component" value="Unassembled WGS sequence"/>
</dbReference>
<evidence type="ECO:0000313" key="8">
    <source>
        <dbReference type="Proteomes" id="UP001515100"/>
    </source>
</evidence>
<comment type="caution">
    <text evidence="7">The sequence shown here is derived from an EMBL/GenBank/DDBJ whole genome shotgun (WGS) entry which is preliminary data.</text>
</comment>
<feature type="transmembrane region" description="Helical" evidence="5">
    <location>
        <begin position="81"/>
        <end position="102"/>
    </location>
</feature>